<gene>
    <name evidence="2" type="ORF">RCOM_0727460</name>
</gene>
<keyword evidence="3" id="KW-1185">Reference proteome</keyword>
<sequence>MLMIGKLLWFLGVLSVPQRTEVAFNRSFNDAMLMKLAWGVMVNSNGLWVP</sequence>
<dbReference type="InParanoid" id="B9SAK2"/>
<keyword evidence="1" id="KW-0732">Signal</keyword>
<protein>
    <submittedName>
        <fullName evidence="2">Uncharacterized protein</fullName>
    </submittedName>
</protein>
<name>B9SAK2_RICCO</name>
<dbReference type="AlphaFoldDB" id="B9SAK2"/>
<evidence type="ECO:0000313" key="3">
    <source>
        <dbReference type="Proteomes" id="UP000008311"/>
    </source>
</evidence>
<evidence type="ECO:0000256" key="1">
    <source>
        <dbReference type="SAM" id="SignalP"/>
    </source>
</evidence>
<feature type="signal peptide" evidence="1">
    <location>
        <begin position="1"/>
        <end position="15"/>
    </location>
</feature>
<organism evidence="2 3">
    <name type="scientific">Ricinus communis</name>
    <name type="common">Castor bean</name>
    <dbReference type="NCBI Taxonomy" id="3988"/>
    <lineage>
        <taxon>Eukaryota</taxon>
        <taxon>Viridiplantae</taxon>
        <taxon>Streptophyta</taxon>
        <taxon>Embryophyta</taxon>
        <taxon>Tracheophyta</taxon>
        <taxon>Spermatophyta</taxon>
        <taxon>Magnoliopsida</taxon>
        <taxon>eudicotyledons</taxon>
        <taxon>Gunneridae</taxon>
        <taxon>Pentapetalae</taxon>
        <taxon>rosids</taxon>
        <taxon>fabids</taxon>
        <taxon>Malpighiales</taxon>
        <taxon>Euphorbiaceae</taxon>
        <taxon>Acalyphoideae</taxon>
        <taxon>Acalypheae</taxon>
        <taxon>Ricinus</taxon>
    </lineage>
</organism>
<dbReference type="Proteomes" id="UP000008311">
    <property type="component" value="Unassembled WGS sequence"/>
</dbReference>
<proteinExistence type="predicted"/>
<evidence type="ECO:0000313" key="2">
    <source>
        <dbReference type="EMBL" id="EEF39363.1"/>
    </source>
</evidence>
<reference evidence="3" key="1">
    <citation type="journal article" date="2010" name="Nat. Biotechnol.">
        <title>Draft genome sequence of the oilseed species Ricinus communis.</title>
        <authorList>
            <person name="Chan A.P."/>
            <person name="Crabtree J."/>
            <person name="Zhao Q."/>
            <person name="Lorenzi H."/>
            <person name="Orvis J."/>
            <person name="Puiu D."/>
            <person name="Melake-Berhan A."/>
            <person name="Jones K.M."/>
            <person name="Redman J."/>
            <person name="Chen G."/>
            <person name="Cahoon E.B."/>
            <person name="Gedil M."/>
            <person name="Stanke M."/>
            <person name="Haas B.J."/>
            <person name="Wortman J.R."/>
            <person name="Fraser-Liggett C.M."/>
            <person name="Ravel J."/>
            <person name="Rabinowicz P.D."/>
        </authorList>
    </citation>
    <scope>NUCLEOTIDE SEQUENCE [LARGE SCALE GENOMIC DNA]</scope>
    <source>
        <strain evidence="3">cv. Hale</strain>
    </source>
</reference>
<accession>B9SAK2</accession>
<feature type="chain" id="PRO_5013084720" evidence="1">
    <location>
        <begin position="16"/>
        <end position="50"/>
    </location>
</feature>
<dbReference type="EMBL" id="EQ973906">
    <property type="protein sequence ID" value="EEF39363.1"/>
    <property type="molecule type" value="Genomic_DNA"/>
</dbReference>